<dbReference type="EMBL" id="DTLB01000047">
    <property type="protein sequence ID" value="HFW32884.1"/>
    <property type="molecule type" value="Genomic_DNA"/>
</dbReference>
<gene>
    <name evidence="4" type="ORF">ENW66_08075</name>
</gene>
<dbReference type="InterPro" id="IPR006176">
    <property type="entry name" value="3-OHacyl-CoA_DH_NAD-bd"/>
</dbReference>
<dbReference type="GO" id="GO:0016616">
    <property type="term" value="F:oxidoreductase activity, acting on the CH-OH group of donors, NAD or NADP as acceptor"/>
    <property type="evidence" value="ECO:0007669"/>
    <property type="project" value="InterPro"/>
</dbReference>
<dbReference type="Gene3D" id="1.10.1040.10">
    <property type="entry name" value="N-(1-d-carboxylethyl)-l-norvaline Dehydrogenase, domain 2"/>
    <property type="match status" value="2"/>
</dbReference>
<dbReference type="InterPro" id="IPR006108">
    <property type="entry name" value="3HC_DH_C"/>
</dbReference>
<dbReference type="Pfam" id="PF00725">
    <property type="entry name" value="3HCDH"/>
    <property type="match status" value="2"/>
</dbReference>
<keyword evidence="1" id="KW-0560">Oxidoreductase</keyword>
<feature type="domain" description="3-hydroxyacyl-CoA dehydrogenase C-terminal" evidence="2">
    <location>
        <begin position="179"/>
        <end position="275"/>
    </location>
</feature>
<feature type="domain" description="3-hydroxyacyl-CoA dehydrogenase C-terminal" evidence="2">
    <location>
        <begin position="293"/>
        <end position="355"/>
    </location>
</feature>
<dbReference type="PANTHER" id="PTHR48075">
    <property type="entry name" value="3-HYDROXYACYL-COA DEHYDROGENASE FAMILY PROTEIN"/>
    <property type="match status" value="1"/>
</dbReference>
<evidence type="ECO:0000259" key="3">
    <source>
        <dbReference type="Pfam" id="PF02737"/>
    </source>
</evidence>
<sequence>MIGVIGAGTMGADIAALFANAGFEVVLVDISEEALKKAREKHETECLNQLEEAGLKKKDDLVSSVHYTTELRNVEDCDFIVEAIPEKLQPKIELFREIEKLNDEAVFATNTSSFMPSEIAEKLSNPGRLTLFHFSNPPILMPLVEVGGSRVSEDTLEKGVNMAKAIGKEPVVLRVECRGHVLNRMLGAAGVAAGYCLLNHRPEEVDAAIKNLGLRYGFFELLDMIGLDVARDVLESFREYYGNRFTGIRSMDFFLEKMVEWGKLGKKSGEGFYKWEKGKAKIPFAPPADVRPLVAAIVNEALRTVEDGVADEETVNRVYMLATNAPYGIMDVAEMLGYQNILDMLEEAFRVTKLEIFIPCEKLRGKI</sequence>
<dbReference type="SUPFAM" id="SSF48179">
    <property type="entry name" value="6-phosphogluconate dehydrogenase C-terminal domain-like"/>
    <property type="match status" value="2"/>
</dbReference>
<dbReference type="Gene3D" id="3.40.50.720">
    <property type="entry name" value="NAD(P)-binding Rossmann-like Domain"/>
    <property type="match status" value="1"/>
</dbReference>
<organism evidence="4">
    <name type="scientific">Archaeoglobus fulgidus</name>
    <dbReference type="NCBI Taxonomy" id="2234"/>
    <lineage>
        <taxon>Archaea</taxon>
        <taxon>Methanobacteriati</taxon>
        <taxon>Methanobacteriota</taxon>
        <taxon>Archaeoglobi</taxon>
        <taxon>Archaeoglobales</taxon>
        <taxon>Archaeoglobaceae</taxon>
        <taxon>Archaeoglobus</taxon>
    </lineage>
</organism>
<dbReference type="AlphaFoldDB" id="A0A7C3RC96"/>
<dbReference type="GO" id="GO:0006631">
    <property type="term" value="P:fatty acid metabolic process"/>
    <property type="evidence" value="ECO:0007669"/>
    <property type="project" value="InterPro"/>
</dbReference>
<dbReference type="InterPro" id="IPR013328">
    <property type="entry name" value="6PGD_dom2"/>
</dbReference>
<evidence type="ECO:0000259" key="2">
    <source>
        <dbReference type="Pfam" id="PF00725"/>
    </source>
</evidence>
<reference evidence="4" key="1">
    <citation type="journal article" date="2020" name="mSystems">
        <title>Genome- and Community-Level Interaction Insights into Carbon Utilization and Element Cycling Functions of Hydrothermarchaeota in Hydrothermal Sediment.</title>
        <authorList>
            <person name="Zhou Z."/>
            <person name="Liu Y."/>
            <person name="Xu W."/>
            <person name="Pan J."/>
            <person name="Luo Z.H."/>
            <person name="Li M."/>
        </authorList>
    </citation>
    <scope>NUCLEOTIDE SEQUENCE [LARGE SCALE GENOMIC DNA]</scope>
    <source>
        <strain evidence="4">SpSt-87</strain>
    </source>
</reference>
<protein>
    <submittedName>
        <fullName evidence="4">3-hydroxyacyl-CoA dehydrogenase</fullName>
    </submittedName>
</protein>
<dbReference type="SUPFAM" id="SSF51735">
    <property type="entry name" value="NAD(P)-binding Rossmann-fold domains"/>
    <property type="match status" value="1"/>
</dbReference>
<accession>A0A7C3RC96</accession>
<feature type="domain" description="3-hydroxyacyl-CoA dehydrogenase NAD binding" evidence="3">
    <location>
        <begin position="2"/>
        <end position="173"/>
    </location>
</feature>
<dbReference type="GO" id="GO:0070403">
    <property type="term" value="F:NAD+ binding"/>
    <property type="evidence" value="ECO:0007669"/>
    <property type="project" value="InterPro"/>
</dbReference>
<evidence type="ECO:0000256" key="1">
    <source>
        <dbReference type="ARBA" id="ARBA00023002"/>
    </source>
</evidence>
<proteinExistence type="predicted"/>
<dbReference type="PANTHER" id="PTHR48075:SF5">
    <property type="entry name" value="3-HYDROXYBUTYRYL-COA DEHYDROGENASE"/>
    <property type="match status" value="1"/>
</dbReference>
<dbReference type="InterPro" id="IPR008927">
    <property type="entry name" value="6-PGluconate_DH-like_C_sf"/>
</dbReference>
<dbReference type="InterPro" id="IPR036291">
    <property type="entry name" value="NAD(P)-bd_dom_sf"/>
</dbReference>
<name>A0A7C3RC96_ARCFL</name>
<evidence type="ECO:0000313" key="4">
    <source>
        <dbReference type="EMBL" id="HFW32884.1"/>
    </source>
</evidence>
<comment type="caution">
    <text evidence="4">The sequence shown here is derived from an EMBL/GenBank/DDBJ whole genome shotgun (WGS) entry which is preliminary data.</text>
</comment>
<dbReference type="Pfam" id="PF02737">
    <property type="entry name" value="3HCDH_N"/>
    <property type="match status" value="1"/>
</dbReference>